<dbReference type="InterPro" id="IPR010918">
    <property type="entry name" value="PurM-like_C_dom"/>
</dbReference>
<evidence type="ECO:0000259" key="3">
    <source>
        <dbReference type="Pfam" id="PF02769"/>
    </source>
</evidence>
<dbReference type="PANTHER" id="PTHR10256:SF0">
    <property type="entry name" value="INACTIVE SELENIDE, WATER DIKINASE-LIKE PROTEIN-RELATED"/>
    <property type="match status" value="1"/>
</dbReference>
<accession>X1GZY7</accession>
<feature type="non-terminal residue" evidence="4">
    <location>
        <position position="1"/>
    </location>
</feature>
<dbReference type="GO" id="GO:0005737">
    <property type="term" value="C:cytoplasm"/>
    <property type="evidence" value="ECO:0007669"/>
    <property type="project" value="TreeGrafter"/>
</dbReference>
<dbReference type="Gene3D" id="3.90.650.10">
    <property type="entry name" value="PurM-like C-terminal domain"/>
    <property type="match status" value="1"/>
</dbReference>
<protein>
    <recommendedName>
        <fullName evidence="3">PurM-like C-terminal domain-containing protein</fullName>
    </recommendedName>
</protein>
<dbReference type="InterPro" id="IPR036676">
    <property type="entry name" value="PurM-like_C_sf"/>
</dbReference>
<gene>
    <name evidence="4" type="ORF">S03H2_13613</name>
</gene>
<comment type="caution">
    <text evidence="4">The sequence shown here is derived from an EMBL/GenBank/DDBJ whole genome shotgun (WGS) entry which is preliminary data.</text>
</comment>
<dbReference type="Pfam" id="PF02769">
    <property type="entry name" value="AIRS_C"/>
    <property type="match status" value="1"/>
</dbReference>
<dbReference type="SUPFAM" id="SSF56042">
    <property type="entry name" value="PurM C-terminal domain-like"/>
    <property type="match status" value="1"/>
</dbReference>
<keyword evidence="2" id="KW-0067">ATP-binding</keyword>
<keyword evidence="1" id="KW-0547">Nucleotide-binding</keyword>
<sequence length="162" mass="17707">ALKRGLLENDTREKLISLMADLNKTASETMQNYPVNACTDVSGFGLLGHLLEMARASKVEVNLFSDKVPVIKNVKKFVTANIIPGGTLNNLDYVSEFVEWPDNFSESNKIILADAQTSGGLLISVPQAYTNKLVNELKTKGVHDASVIGEVINKKKGKIIVY</sequence>
<dbReference type="GO" id="GO:0004756">
    <property type="term" value="F:selenide, water dikinase activity"/>
    <property type="evidence" value="ECO:0007669"/>
    <property type="project" value="TreeGrafter"/>
</dbReference>
<dbReference type="AlphaFoldDB" id="X1GZY7"/>
<dbReference type="InterPro" id="IPR004536">
    <property type="entry name" value="SPS/SelD"/>
</dbReference>
<proteinExistence type="predicted"/>
<dbReference type="GO" id="GO:0005524">
    <property type="term" value="F:ATP binding"/>
    <property type="evidence" value="ECO:0007669"/>
    <property type="project" value="UniProtKB-KW"/>
</dbReference>
<dbReference type="GO" id="GO:0016260">
    <property type="term" value="P:selenocysteine biosynthetic process"/>
    <property type="evidence" value="ECO:0007669"/>
    <property type="project" value="TreeGrafter"/>
</dbReference>
<evidence type="ECO:0000256" key="2">
    <source>
        <dbReference type="ARBA" id="ARBA00022840"/>
    </source>
</evidence>
<feature type="domain" description="PurM-like C-terminal" evidence="3">
    <location>
        <begin position="24"/>
        <end position="161"/>
    </location>
</feature>
<name>X1GZY7_9ZZZZ</name>
<reference evidence="4" key="1">
    <citation type="journal article" date="2014" name="Front. Microbiol.">
        <title>High frequency of phylogenetically diverse reductive dehalogenase-homologous genes in deep subseafloor sedimentary metagenomes.</title>
        <authorList>
            <person name="Kawai M."/>
            <person name="Futagami T."/>
            <person name="Toyoda A."/>
            <person name="Takaki Y."/>
            <person name="Nishi S."/>
            <person name="Hori S."/>
            <person name="Arai W."/>
            <person name="Tsubouchi T."/>
            <person name="Morono Y."/>
            <person name="Uchiyama I."/>
            <person name="Ito T."/>
            <person name="Fujiyama A."/>
            <person name="Inagaki F."/>
            <person name="Takami H."/>
        </authorList>
    </citation>
    <scope>NUCLEOTIDE SEQUENCE</scope>
    <source>
        <strain evidence="4">Expedition CK06-06</strain>
    </source>
</reference>
<dbReference type="PANTHER" id="PTHR10256">
    <property type="entry name" value="SELENIDE, WATER DIKINASE"/>
    <property type="match status" value="1"/>
</dbReference>
<organism evidence="4">
    <name type="scientific">marine sediment metagenome</name>
    <dbReference type="NCBI Taxonomy" id="412755"/>
    <lineage>
        <taxon>unclassified sequences</taxon>
        <taxon>metagenomes</taxon>
        <taxon>ecological metagenomes</taxon>
    </lineage>
</organism>
<evidence type="ECO:0000256" key="1">
    <source>
        <dbReference type="ARBA" id="ARBA00022741"/>
    </source>
</evidence>
<evidence type="ECO:0000313" key="4">
    <source>
        <dbReference type="EMBL" id="GAH38578.1"/>
    </source>
</evidence>
<dbReference type="EMBL" id="BARU01006908">
    <property type="protein sequence ID" value="GAH38578.1"/>
    <property type="molecule type" value="Genomic_DNA"/>
</dbReference>